<accession>A0ACC2WFH4</accession>
<name>A0ACC2WFH4_9TREE</name>
<comment type="caution">
    <text evidence="1">The sequence shown here is derived from an EMBL/GenBank/DDBJ whole genome shotgun (WGS) entry which is preliminary data.</text>
</comment>
<reference evidence="1" key="1">
    <citation type="submission" date="2023-04" db="EMBL/GenBank/DDBJ databases">
        <title>Draft Genome sequencing of Naganishia species isolated from polar environments using Oxford Nanopore Technology.</title>
        <authorList>
            <person name="Leo P."/>
            <person name="Venkateswaran K."/>
        </authorList>
    </citation>
    <scope>NUCLEOTIDE SEQUENCE</scope>
    <source>
        <strain evidence="1">MNA-CCFEE 5425</strain>
    </source>
</reference>
<sequence>MPLVRVKPGGKATKRKGGIMKEERKTATVGGKRKGKKKDTDIHQEDACKQYMADDRPITPIPAGKKDKTPRSVPKMHISHLLRANVFVYHHVNTCILLLALWLPHDPLSNLWNIGFGRMSFMWPELIYMDRVWAQEDEENAKHPDRKKGGLIERVQRDGLMAAIVSEEQLSKNDDAHELVFTMAEITLLMLFPQDGYQNQPWWTTDSKKAPEYASGSENVEQEGKAQDLPAVGEQVMSERPGEDGRNTAVNEEERQMNGTASKDRVGDKVGDVVDGEEATAGAHEEDGDQGDGEREPTPICRVDELKGELEAEEGEEQDSGLGWPSRTFKSIQWLIVQANTFWDSFPQSWKNHYTDNETRDVLTPGQMSRMFDRTDFGNNGLNYLGHLDKSLQHVLAVFIEVFEEDPLDTQTGWWSDRGRILEWELKPKTRSMMARMLFGMGCMQHHPEDSEQIMPSLKEPYDTILKAQESRLTARVHRQVKRLQGNVIPDREAYLALTICARLASIPDISLAAFTSEMRLKDAVKEFIDTGILKASELEESYRWPRAWHTKDMDLPEDEKSMKSQSSEWNLYFLGDKGCPQPFDTILKQRRAKISRALLKLVLPLNVRGMVSVLKKLDSANVSLDLQMLAFHEHFFVNATKHVRSWITRHPSVKKGELGLSLAWGFFQHSASHFSVVSNAVGSLITWQSASLLEPYATQEVRSNIRAVAATAVQELTADILAPLYLYDSTTRTLGLSATQVSNKLIASLMGFDLSKTWWPSLQKSNLPGIAPIAPTRSQILGAFSVIPSIYAADEDAGNHSRSNGRRNGVAQFVNDTVGMGKTLQAFMIITGLFHLQTTLKVASAKQTVQGSDTRGLVFLPPILLKQRKFLEDRLPPHVRADFWLPSVQRRHLPRIMRCASEHPVFLILDRVDMSSCHYPEVDILKAMTPFFSSRVEFSLPSDIQGYGRGGSVPKGTVIVYVSSLNFTDSLSLLAGTTTLDLTSKLIKVTSEDLDQISSFPTEPGATNQPLDICEGLYKATSFDPILIVVPKSVINQWQAEWTKFIDGTRYSWIRLESMTELIAKQDILGSLEDECPQERAPTIIITTYSVISRAWSETQKKDPPEHSQRLFDLTYTCLLADEAHRCRNIKTEEAKALMDLSSRSKTRVFLSATAITNSVQDLVNIFKVMAHPAIVDPKLATSWKGVENRLKEASACRRRYRSAVLPSLGPEDWYRHVEAPPTAAQASRGYEIIPDSYQDPDALYTQGHFEDLLQQRELAREAKNKALTLEEDRTGLVAKSKAHRQSYENNESLALAEIMREVGGSILRRGKESQVYLPSAYQQSGYLKGIIEDKDKGPILETCNVQRRRYRVLPDQGERDLVTKLLMEETTVREPEEEESGGEADDDDDAESPAAIQTFKQKDAFYTLGRQASIYLNSAKHSGTPVEIKDGRTVIVASAKMKEVVEICLRIVNEDKDKPEEKRRKICIYIRWTSGFPIIQYHLLRAGLGSVTLSGSDSAQERDRIVQKMQQPTAHMIDVSTKNMRGLQRDQRTKKAPLLLHSNILILSEAGGEGLNLTRISEVIVMDGMWSPADGHQLEGRFARRGQTLPVIMHYLETPGTADEPMKLALQQKAALYDITVIFDCNSFHDTIQRDARRILEGLSDLQAMIGSANGAPEGNAPEAEGKDDKDGSDADGKEGQPVVDGDNSKPADDQTQPSVSDSQKLLDSEAKEGEEEPVFTAEPGDHPDQASEMVRGDLAQAQAALLEEIEVHPAFQLQDNRIGLQRLVQVVFTLKNIGRLSNKALHNLLNVTDQDDAAPTEAQSLLPTGWYALKTLDDAVELYLSQDNFLQGRARSLQKGKKAQAKKVETQVKVQEKHNKYLQSHHVRFTAIKRKPHRQVFKGLKLLSFTSNFSDDESDSPPSAADQVVFELDPILKDMPTESSNNEAHFEVGMVEQNQSHLSSPPAVEPEQIAESEMLPSPGVQTPPRTEKTPLFNSDAEEADPVTPRARREHHMMSDDSPTVPTVATTYSRAPEKRHITSDSESDTGRTDSTSRHSVTPKAKRVKKSKPVVKSSQAEPSEPNYSSSFWDELERPIEDDA</sequence>
<organism evidence="1 2">
    <name type="scientific">Naganishia vaughanmartiniae</name>
    <dbReference type="NCBI Taxonomy" id="1424756"/>
    <lineage>
        <taxon>Eukaryota</taxon>
        <taxon>Fungi</taxon>
        <taxon>Dikarya</taxon>
        <taxon>Basidiomycota</taxon>
        <taxon>Agaricomycotina</taxon>
        <taxon>Tremellomycetes</taxon>
        <taxon>Filobasidiales</taxon>
        <taxon>Filobasidiaceae</taxon>
        <taxon>Naganishia</taxon>
    </lineage>
</organism>
<evidence type="ECO:0000313" key="1">
    <source>
        <dbReference type="EMBL" id="KAJ9110218.1"/>
    </source>
</evidence>
<dbReference type="EMBL" id="JASBWU010000049">
    <property type="protein sequence ID" value="KAJ9110218.1"/>
    <property type="molecule type" value="Genomic_DNA"/>
</dbReference>
<keyword evidence="2" id="KW-1185">Reference proteome</keyword>
<protein>
    <submittedName>
        <fullName evidence="1">Uncharacterized protein</fullName>
    </submittedName>
</protein>
<gene>
    <name evidence="1" type="ORF">QFC22_006755</name>
</gene>
<evidence type="ECO:0000313" key="2">
    <source>
        <dbReference type="Proteomes" id="UP001243375"/>
    </source>
</evidence>
<proteinExistence type="predicted"/>
<dbReference type="Proteomes" id="UP001243375">
    <property type="component" value="Unassembled WGS sequence"/>
</dbReference>